<keyword evidence="5" id="KW-0489">Methyltransferase</keyword>
<dbReference type="CDD" id="cd19916">
    <property type="entry name" value="OphMA_like"/>
    <property type="match status" value="1"/>
</dbReference>
<reference evidence="5" key="1">
    <citation type="submission" date="2022-08" db="EMBL/GenBank/DDBJ databases">
        <authorList>
            <consortium name="DOE Joint Genome Institute"/>
            <person name="Min B."/>
            <person name="Riley R."/>
            <person name="Sierra-Patev S."/>
            <person name="Naranjo-Ortiz M."/>
            <person name="Looney B."/>
            <person name="Konkel Z."/>
            <person name="Slot J.C."/>
            <person name="Sakamoto Y."/>
            <person name="Steenwyk J.L."/>
            <person name="Rokas A."/>
            <person name="Carro J."/>
            <person name="Camarero S."/>
            <person name="Ferreira P."/>
            <person name="Molpeceres G."/>
            <person name="Ruiz-Duenas F.J."/>
            <person name="Serrano A."/>
            <person name="Henrissat B."/>
            <person name="Drula E."/>
            <person name="Hughes K.W."/>
            <person name="Mata J.L."/>
            <person name="Ishikawa N.K."/>
            <person name="Vargas-Isla R."/>
            <person name="Ushijima S."/>
            <person name="Smith C.A."/>
            <person name="Ahrendt S."/>
            <person name="Andreopoulos W."/>
            <person name="He G."/>
            <person name="Labutti K."/>
            <person name="Lipzen A."/>
            <person name="Ng V."/>
            <person name="Sandor L."/>
            <person name="Barry K."/>
            <person name="Martinez A.T."/>
            <person name="Xiao Y."/>
            <person name="Gibbons J.G."/>
            <person name="Terashima K."/>
            <person name="Hibbett D.S."/>
            <person name="Grigoriev I.V."/>
        </authorList>
    </citation>
    <scope>NUCLEOTIDE SEQUENCE</scope>
    <source>
        <strain evidence="5">Sp2 HRB7682 ss15</strain>
    </source>
</reference>
<dbReference type="InterPro" id="IPR000878">
    <property type="entry name" value="4pyrrol_Mease"/>
</dbReference>
<dbReference type="SUPFAM" id="SSF53790">
    <property type="entry name" value="Tetrapyrrole methylase"/>
    <property type="match status" value="1"/>
</dbReference>
<accession>A0A9W9DCP3</accession>
<dbReference type="GO" id="GO:0032259">
    <property type="term" value="P:methylation"/>
    <property type="evidence" value="ECO:0007669"/>
    <property type="project" value="UniProtKB-KW"/>
</dbReference>
<evidence type="ECO:0000313" key="6">
    <source>
        <dbReference type="Proteomes" id="UP001150238"/>
    </source>
</evidence>
<evidence type="ECO:0000259" key="4">
    <source>
        <dbReference type="Pfam" id="PF00590"/>
    </source>
</evidence>
<feature type="domain" description="Tetrapyrrole methylase" evidence="4">
    <location>
        <begin position="13"/>
        <end position="161"/>
    </location>
</feature>
<dbReference type="Proteomes" id="UP001150238">
    <property type="component" value="Unassembled WGS sequence"/>
</dbReference>
<evidence type="ECO:0000256" key="2">
    <source>
        <dbReference type="ARBA" id="ARBA00022481"/>
    </source>
</evidence>
<name>A0A9W9DCP3_9AGAR</name>
<reference evidence="5" key="2">
    <citation type="journal article" date="2023" name="Proc. Natl. Acad. Sci. U.S.A.">
        <title>A global phylogenomic analysis of the shiitake genus Lentinula.</title>
        <authorList>
            <person name="Sierra-Patev S."/>
            <person name="Min B."/>
            <person name="Naranjo-Ortiz M."/>
            <person name="Looney B."/>
            <person name="Konkel Z."/>
            <person name="Slot J.C."/>
            <person name="Sakamoto Y."/>
            <person name="Steenwyk J.L."/>
            <person name="Rokas A."/>
            <person name="Carro J."/>
            <person name="Camarero S."/>
            <person name="Ferreira P."/>
            <person name="Molpeceres G."/>
            <person name="Ruiz-Duenas F.J."/>
            <person name="Serrano A."/>
            <person name="Henrissat B."/>
            <person name="Drula E."/>
            <person name="Hughes K.W."/>
            <person name="Mata J.L."/>
            <person name="Ishikawa N.K."/>
            <person name="Vargas-Isla R."/>
            <person name="Ushijima S."/>
            <person name="Smith C.A."/>
            <person name="Donoghue J."/>
            <person name="Ahrendt S."/>
            <person name="Andreopoulos W."/>
            <person name="He G."/>
            <person name="LaButti K."/>
            <person name="Lipzen A."/>
            <person name="Ng V."/>
            <person name="Riley R."/>
            <person name="Sandor L."/>
            <person name="Barry K."/>
            <person name="Martinez A.T."/>
            <person name="Xiao Y."/>
            <person name="Gibbons J.G."/>
            <person name="Terashima K."/>
            <person name="Grigoriev I.V."/>
            <person name="Hibbett D."/>
        </authorList>
    </citation>
    <scope>NUCLEOTIDE SEQUENCE</scope>
    <source>
        <strain evidence="5">Sp2 HRB7682 ss15</strain>
    </source>
</reference>
<dbReference type="AlphaFoldDB" id="A0A9W9DCP3"/>
<proteinExistence type="inferred from homology"/>
<dbReference type="GO" id="GO:0008168">
    <property type="term" value="F:methyltransferase activity"/>
    <property type="evidence" value="ECO:0007669"/>
    <property type="project" value="UniProtKB-KW"/>
</dbReference>
<evidence type="ECO:0000313" key="5">
    <source>
        <dbReference type="EMBL" id="KAJ4463640.1"/>
    </source>
</evidence>
<protein>
    <submittedName>
        <fullName evidence="5">Tetrapyrrole methylase</fullName>
    </submittedName>
</protein>
<organism evidence="5 6">
    <name type="scientific">Lentinula lateritia</name>
    <dbReference type="NCBI Taxonomy" id="40482"/>
    <lineage>
        <taxon>Eukaryota</taxon>
        <taxon>Fungi</taxon>
        <taxon>Dikarya</taxon>
        <taxon>Basidiomycota</taxon>
        <taxon>Agaricomycotina</taxon>
        <taxon>Agaricomycetes</taxon>
        <taxon>Agaricomycetidae</taxon>
        <taxon>Agaricales</taxon>
        <taxon>Marasmiineae</taxon>
        <taxon>Omphalotaceae</taxon>
        <taxon>Lentinula</taxon>
    </lineage>
</organism>
<dbReference type="Pfam" id="PF00590">
    <property type="entry name" value="TP_methylase"/>
    <property type="match status" value="1"/>
</dbReference>
<dbReference type="Gene3D" id="3.40.1010.10">
    <property type="entry name" value="Cobalt-precorrin-4 Transmethylase, Domain 1"/>
    <property type="match status" value="1"/>
</dbReference>
<dbReference type="EMBL" id="JANVFS010000068">
    <property type="protein sequence ID" value="KAJ4463640.1"/>
    <property type="molecule type" value="Genomic_DNA"/>
</dbReference>
<evidence type="ECO:0000256" key="3">
    <source>
        <dbReference type="ARBA" id="ARBA00035662"/>
    </source>
</evidence>
<gene>
    <name evidence="5" type="ORF">C8J55DRAFT_539000</name>
</gene>
<sequence>MTQSAARFKKGSLIIAGSGIASIRHITLETLSYIENADKVYYIVTDPATEAFIQEKSKGNFADLTIYYDKDKSRYESYVQMSEVMLHDVRAGIQVVGVFYGHPGVFVSPSHRAIAIALDEGFHAKMLPGISAEDYMFSDLGFDPAIPGCMTQEATNIVIHNKVLDPTIHNIIWQVGSVGVDTMVFDNGLFDLLVDHLEKYFGPNDKVIHYIGAVLPQSVTVKDEFTIAELREERIIKQITTVSTFYVPPREKAPVVQSLPEVLKSRFTTSIVSPIAYGEFEHNAVSRIANHNTPVDHVELRASAAVRKFMIDLALKPDLQDRYKKDPVAVTNAIPELTAEERFALGLGKPGPVSVIMRATKSDLAAGNFPTSETIADSVGSDGLKAVTSLTVVVVTL</sequence>
<dbReference type="InterPro" id="IPR014777">
    <property type="entry name" value="4pyrrole_Mease_sub1"/>
</dbReference>
<keyword evidence="2" id="KW-0488">Methylation</keyword>
<evidence type="ECO:0000256" key="1">
    <source>
        <dbReference type="ARBA" id="ARBA00011738"/>
    </source>
</evidence>
<comment type="caution">
    <text evidence="5">The sequence shown here is derived from an EMBL/GenBank/DDBJ whole genome shotgun (WGS) entry which is preliminary data.</text>
</comment>
<comment type="similarity">
    <text evidence="3">In the N-terminal section; belongs to the precorrin methyltransferase family.</text>
</comment>
<dbReference type="InterPro" id="IPR035996">
    <property type="entry name" value="4pyrrol_Methylase_sf"/>
</dbReference>
<keyword evidence="5" id="KW-0808">Transferase</keyword>
<comment type="subunit">
    <text evidence="1">Homodimer.</text>
</comment>